<dbReference type="InterPro" id="IPR011050">
    <property type="entry name" value="Pectin_lyase_fold/virulence"/>
</dbReference>
<evidence type="ECO:0000256" key="3">
    <source>
        <dbReference type="ARBA" id="ARBA00004613"/>
    </source>
</evidence>
<evidence type="ECO:0000256" key="1">
    <source>
        <dbReference type="ARBA" id="ARBA00004196"/>
    </source>
</evidence>
<dbReference type="NCBIfam" id="NF041518">
    <property type="entry name" value="choice_anch_Q"/>
    <property type="match status" value="1"/>
</dbReference>
<sequence length="659" mass="68036">MIAMIACIRSVFWRWLGMCGVLVSLMLISLSAQAYDVTNTDDSGAGSLRQAIIEASAGDTIDFDPLLAGQTIALVSEITIDKSLTIDGSSAPGLIISGDTDSDGDGDVRVFYVNSGIEVTINHLTIADGRADQGGAIYHSGGAQLTINDVIFSHNEAINSHGGAIYIDTNSNVDITRSIFTGNTAPRGGAIFVANISAAGIVNIKQSSFTNNGANSDGMGGAICITNGVNVFIEQSTFSGNTTDDACGAIVNYYGNLVIKNSTLTGNYALNVGGALCNASSATLLQVTLVENTANEGGGIYNDASGQLTITNSIVSGNTSTSSPEIFNSTDTGSTLTSTGKNIFGINGGSGIDGATPAAGTYLIPAAGTTLANIVGVLADNGGFTQTRAPVFGGLANNTGDYAAASSSGLYDQRNRVRIFDGTVDIGAVELTGLNDTGIQFCGDASDGNNASCLGTEPAGQDAHYGRDAAMPSLFKAGSGSAGFDYTKIANDGSDLAANATLGYNSISWACTRDNVTGLIWEVKTIDGGLRDQDHIYSWYDSSAPMGNAGTPNGGSCYASGSGCDTEKYVNDVNAARLCGFNDWRMPTIKELAGIINLSYVNPPIDPTYFPNTPTISFWSHSPDANNALNAWLVGSNYGYVLSAPRSGAYYIRLVRGGQ</sequence>
<gene>
    <name evidence="10" type="ORF">HUK38_13910</name>
</gene>
<comment type="subcellular location">
    <subcellularLocation>
        <location evidence="1">Cell envelope</location>
    </subcellularLocation>
    <subcellularLocation>
        <location evidence="2">Cell outer membrane</location>
    </subcellularLocation>
    <subcellularLocation>
        <location evidence="3">Secreted</location>
    </subcellularLocation>
</comment>
<dbReference type="InterPro" id="IPR059226">
    <property type="entry name" value="Choice_anch_Q_dom"/>
</dbReference>
<dbReference type="RefSeq" id="WP_182584936.1">
    <property type="nucleotide sequence ID" value="NZ_JABVCQ010000048.1"/>
</dbReference>
<evidence type="ECO:0000256" key="6">
    <source>
        <dbReference type="ARBA" id="ARBA00023136"/>
    </source>
</evidence>
<evidence type="ECO:0000313" key="11">
    <source>
        <dbReference type="Proteomes" id="UP000548632"/>
    </source>
</evidence>
<accession>A0A839HL58</accession>
<dbReference type="PANTHER" id="PTHR11319">
    <property type="entry name" value="G PROTEIN-COUPLED RECEPTOR-RELATED"/>
    <property type="match status" value="1"/>
</dbReference>
<feature type="chain" id="PRO_5032371562" evidence="8">
    <location>
        <begin position="35"/>
        <end position="659"/>
    </location>
</feature>
<dbReference type="PANTHER" id="PTHR11319:SF35">
    <property type="entry name" value="OUTER MEMBRANE PROTEIN PMPC-RELATED"/>
    <property type="match status" value="1"/>
</dbReference>
<feature type="domain" description="Lcl C-terminal" evidence="9">
    <location>
        <begin position="511"/>
        <end position="656"/>
    </location>
</feature>
<evidence type="ECO:0000259" key="9">
    <source>
        <dbReference type="Pfam" id="PF07603"/>
    </source>
</evidence>
<dbReference type="SMART" id="SM00710">
    <property type="entry name" value="PbH1"/>
    <property type="match status" value="7"/>
</dbReference>
<evidence type="ECO:0000256" key="8">
    <source>
        <dbReference type="SAM" id="SignalP"/>
    </source>
</evidence>
<dbReference type="InterPro" id="IPR003368">
    <property type="entry name" value="POMP_repeat"/>
</dbReference>
<evidence type="ECO:0000256" key="5">
    <source>
        <dbReference type="ARBA" id="ARBA00022729"/>
    </source>
</evidence>
<keyword evidence="6" id="KW-0472">Membrane</keyword>
<dbReference type="GO" id="GO:0005576">
    <property type="term" value="C:extracellular region"/>
    <property type="evidence" value="ECO:0007669"/>
    <property type="project" value="UniProtKB-SubCell"/>
</dbReference>
<keyword evidence="7" id="KW-0998">Cell outer membrane</keyword>
<dbReference type="EMBL" id="JABVCQ010000048">
    <property type="protein sequence ID" value="MBB1127308.1"/>
    <property type="molecule type" value="Genomic_DNA"/>
</dbReference>
<reference evidence="10 11" key="1">
    <citation type="journal article" date="2020" name="Arch. Microbiol.">
        <title>The genome sequence of the giant phototrophic gammaproteobacterium Thiospirillum jenense gives insight into its physiological properties and phylogenetic relationships.</title>
        <authorList>
            <person name="Imhoff J.F."/>
            <person name="Meyer T.E."/>
            <person name="Kyndt J.A."/>
        </authorList>
    </citation>
    <scope>NUCLEOTIDE SEQUENCE [LARGE SCALE GENOMIC DNA]</scope>
    <source>
        <strain evidence="10 11">DSM 216</strain>
    </source>
</reference>
<comment type="caution">
    <text evidence="10">The sequence shown here is derived from an EMBL/GenBank/DDBJ whole genome shotgun (WGS) entry which is preliminary data.</text>
</comment>
<dbReference type="InterPro" id="IPR011460">
    <property type="entry name" value="Lcl_C"/>
</dbReference>
<dbReference type="InterPro" id="IPR006626">
    <property type="entry name" value="PbH1"/>
</dbReference>
<keyword evidence="11" id="KW-1185">Reference proteome</keyword>
<dbReference type="Pfam" id="PF07603">
    <property type="entry name" value="Lcl_C"/>
    <property type="match status" value="1"/>
</dbReference>
<dbReference type="AlphaFoldDB" id="A0A839HL58"/>
<feature type="signal peptide" evidence="8">
    <location>
        <begin position="1"/>
        <end position="34"/>
    </location>
</feature>
<evidence type="ECO:0000256" key="2">
    <source>
        <dbReference type="ARBA" id="ARBA00004442"/>
    </source>
</evidence>
<evidence type="ECO:0000313" key="10">
    <source>
        <dbReference type="EMBL" id="MBB1127308.1"/>
    </source>
</evidence>
<dbReference type="Gene3D" id="2.160.20.10">
    <property type="entry name" value="Single-stranded right-handed beta-helix, Pectin lyase-like"/>
    <property type="match status" value="1"/>
</dbReference>
<dbReference type="GO" id="GO:0009279">
    <property type="term" value="C:cell outer membrane"/>
    <property type="evidence" value="ECO:0007669"/>
    <property type="project" value="UniProtKB-SubCell"/>
</dbReference>
<name>A0A839HL58_9GAMM</name>
<evidence type="ECO:0000256" key="4">
    <source>
        <dbReference type="ARBA" id="ARBA00022525"/>
    </source>
</evidence>
<keyword evidence="4" id="KW-0964">Secreted</keyword>
<evidence type="ECO:0000256" key="7">
    <source>
        <dbReference type="ARBA" id="ARBA00023237"/>
    </source>
</evidence>
<dbReference type="Proteomes" id="UP000548632">
    <property type="component" value="Unassembled WGS sequence"/>
</dbReference>
<protein>
    <submittedName>
        <fullName evidence="10">DUF1566 domain-containing protein</fullName>
    </submittedName>
</protein>
<proteinExistence type="predicted"/>
<keyword evidence="5 8" id="KW-0732">Signal</keyword>
<organism evidence="10 11">
    <name type="scientific">Thiospirillum jenense</name>
    <dbReference type="NCBI Taxonomy" id="1653858"/>
    <lineage>
        <taxon>Bacteria</taxon>
        <taxon>Pseudomonadati</taxon>
        <taxon>Pseudomonadota</taxon>
        <taxon>Gammaproteobacteria</taxon>
        <taxon>Chromatiales</taxon>
        <taxon>Chromatiaceae</taxon>
        <taxon>Thiospirillum</taxon>
    </lineage>
</organism>
<dbReference type="InterPro" id="IPR012334">
    <property type="entry name" value="Pectin_lyas_fold"/>
</dbReference>
<dbReference type="SUPFAM" id="SSF51126">
    <property type="entry name" value="Pectin lyase-like"/>
    <property type="match status" value="1"/>
</dbReference>
<dbReference type="Pfam" id="PF02415">
    <property type="entry name" value="Chlam_PMP"/>
    <property type="match status" value="2"/>
</dbReference>